<evidence type="ECO:0000256" key="1">
    <source>
        <dbReference type="SAM" id="MobiDB-lite"/>
    </source>
</evidence>
<sequence length="85" mass="9684">MGVHSGKLLGLGVKQDWSVCQINKCVHLIVGGHMETNDIIGILAIILAVLLLVFLIRRNRKDQKDFEREMNKSEIKPEKHEDDHV</sequence>
<keyword evidence="2" id="KW-0812">Transmembrane</keyword>
<keyword evidence="4" id="KW-1185">Reference proteome</keyword>
<proteinExistence type="predicted"/>
<name>A0A0D0GJG7_9SPHI</name>
<reference evidence="3 4" key="1">
    <citation type="submission" date="2015-01" db="EMBL/GenBank/DDBJ databases">
        <title>Draft genome sequence of Pedobacter sp. NL19 isolated from sludge of an effluent treatment pond in an abandoned uranium mine.</title>
        <authorList>
            <person name="Santos T."/>
            <person name="Caetano T."/>
            <person name="Covas C."/>
            <person name="Cruz A."/>
            <person name="Mendo S."/>
        </authorList>
    </citation>
    <scope>NUCLEOTIDE SEQUENCE [LARGE SCALE GENOMIC DNA]</scope>
    <source>
        <strain evidence="3 4">NL19</strain>
    </source>
</reference>
<accession>A0A0D0GJG7</accession>
<keyword evidence="2" id="KW-0472">Membrane</keyword>
<feature type="transmembrane region" description="Helical" evidence="2">
    <location>
        <begin position="39"/>
        <end position="56"/>
    </location>
</feature>
<keyword evidence="2" id="KW-1133">Transmembrane helix</keyword>
<gene>
    <name evidence="3" type="ORF">TH53_09845</name>
</gene>
<dbReference type="Proteomes" id="UP000032049">
    <property type="component" value="Unassembled WGS sequence"/>
</dbReference>
<evidence type="ECO:0000313" key="4">
    <source>
        <dbReference type="Proteomes" id="UP000032049"/>
    </source>
</evidence>
<comment type="caution">
    <text evidence="3">The sequence shown here is derived from an EMBL/GenBank/DDBJ whole genome shotgun (WGS) entry which is preliminary data.</text>
</comment>
<dbReference type="AlphaFoldDB" id="A0A0D0GJG7"/>
<dbReference type="EMBL" id="JXRA01000037">
    <property type="protein sequence ID" value="KIO77362.1"/>
    <property type="molecule type" value="Genomic_DNA"/>
</dbReference>
<organism evidence="3 4">
    <name type="scientific">Pedobacter lusitanus</name>
    <dbReference type="NCBI Taxonomy" id="1503925"/>
    <lineage>
        <taxon>Bacteria</taxon>
        <taxon>Pseudomonadati</taxon>
        <taxon>Bacteroidota</taxon>
        <taxon>Sphingobacteriia</taxon>
        <taxon>Sphingobacteriales</taxon>
        <taxon>Sphingobacteriaceae</taxon>
        <taxon>Pedobacter</taxon>
    </lineage>
</organism>
<feature type="region of interest" description="Disordered" evidence="1">
    <location>
        <begin position="64"/>
        <end position="85"/>
    </location>
</feature>
<evidence type="ECO:0000256" key="2">
    <source>
        <dbReference type="SAM" id="Phobius"/>
    </source>
</evidence>
<evidence type="ECO:0000313" key="3">
    <source>
        <dbReference type="EMBL" id="KIO77362.1"/>
    </source>
</evidence>
<protein>
    <submittedName>
        <fullName evidence="3">Uncharacterized protein</fullName>
    </submittedName>
</protein>